<proteinExistence type="predicted"/>
<evidence type="ECO:0008006" key="2">
    <source>
        <dbReference type="Google" id="ProtNLM"/>
    </source>
</evidence>
<dbReference type="PANTHER" id="PTHR13366">
    <property type="entry name" value="MALARIA ANTIGEN-RELATED"/>
    <property type="match status" value="1"/>
</dbReference>
<dbReference type="EMBL" id="OD005881">
    <property type="protein sequence ID" value="CAD7412235.1"/>
    <property type="molecule type" value="Genomic_DNA"/>
</dbReference>
<evidence type="ECO:0000313" key="1">
    <source>
        <dbReference type="EMBL" id="CAD7412235.1"/>
    </source>
</evidence>
<dbReference type="Gene3D" id="1.25.10.10">
    <property type="entry name" value="Leucine-rich Repeat Variant"/>
    <property type="match status" value="1"/>
</dbReference>
<name>A0A7R9HAJ3_TIMPO</name>
<dbReference type="InterPro" id="IPR016024">
    <property type="entry name" value="ARM-type_fold"/>
</dbReference>
<dbReference type="InterPro" id="IPR011989">
    <property type="entry name" value="ARM-like"/>
</dbReference>
<dbReference type="InterPro" id="IPR052107">
    <property type="entry name" value="HEAT6"/>
</dbReference>
<dbReference type="PANTHER" id="PTHR13366:SF0">
    <property type="entry name" value="HEAT REPEAT-CONTAINING PROTEIN 6"/>
    <property type="match status" value="1"/>
</dbReference>
<reference evidence="1" key="1">
    <citation type="submission" date="2020-11" db="EMBL/GenBank/DDBJ databases">
        <authorList>
            <person name="Tran Van P."/>
        </authorList>
    </citation>
    <scope>NUCLEOTIDE SEQUENCE</scope>
</reference>
<dbReference type="AlphaFoldDB" id="A0A7R9HAJ3"/>
<sequence>MDTAEFILQGLGDKSLGVRIKASWSLGNLSDALALNKMNSGNEDIPDFLLLQLLQASISSAKDNDKVRSNAVRAVGNLLRLLEEPTLCDPSFKGAVQDAVDVLVQNSTSGSNMKEVALRVSHSSLMSSDRMKPSSVDWAVTINFLQEAAITSLSIGSSSGVFNVLGDLVVNFRNFKVRINAALALSMPATRHQYGSHFVHVWTALLDGLENSSTMEDFSEYRHHDNLIHQLCQSLSHLATLVRREDLTALHEVLVFRMDVLQQHMAKFYAPPEKSALLYTAASHCSALLQSAGLNTGEHNSAAMLASVFLLDNSNLIE</sequence>
<gene>
    <name evidence="1" type="ORF">TPSB3V08_LOCUS8304</name>
</gene>
<dbReference type="SUPFAM" id="SSF48371">
    <property type="entry name" value="ARM repeat"/>
    <property type="match status" value="1"/>
</dbReference>
<protein>
    <recommendedName>
        <fullName evidence="2">HEAT repeat-containing protein 6</fullName>
    </recommendedName>
</protein>
<organism evidence="1">
    <name type="scientific">Timema poppense</name>
    <name type="common">Walking stick</name>
    <dbReference type="NCBI Taxonomy" id="170557"/>
    <lineage>
        <taxon>Eukaryota</taxon>
        <taxon>Metazoa</taxon>
        <taxon>Ecdysozoa</taxon>
        <taxon>Arthropoda</taxon>
        <taxon>Hexapoda</taxon>
        <taxon>Insecta</taxon>
        <taxon>Pterygota</taxon>
        <taxon>Neoptera</taxon>
        <taxon>Polyneoptera</taxon>
        <taxon>Phasmatodea</taxon>
        <taxon>Timematodea</taxon>
        <taxon>Timematoidea</taxon>
        <taxon>Timematidae</taxon>
        <taxon>Timema</taxon>
    </lineage>
</organism>
<accession>A0A7R9HAJ3</accession>